<dbReference type="OrthoDB" id="5604143at2"/>
<sequence>MNNLSTDGSSAHSQMLADQKMAKIQKVFSIKGIGHGLLSGFTYGIYSTLVAIAASYQPLSTAVGLFAAPFVCSGLNDLLSGIWLFMYNFKLGKLKELPRTLKTKSGMMMVLGFLLGGPIANGAYLIGLAKAGVYAIPISATNAIWGSIFAWIFFKQVPSKRVICGMLTCVVGASVIGWTPVENADNFLLGIFCALIAAIGWGMEGMFSSFGGTMLDSDVIVNLRQLISGGISLIILVPFVHATGLLSATLQAGTPVFWLALSGLAAGVSFVMWYKANSQIGCAMGMSLNISYAFWGVLLGILFLHQAITMNIIVGSLLIICGAILVTMNPLEMFKKGDEQ</sequence>
<feature type="domain" description="EamA" evidence="4">
    <location>
        <begin position="189"/>
        <end position="327"/>
    </location>
</feature>
<comment type="subcellular location">
    <subcellularLocation>
        <location evidence="1">Endomembrane system</location>
        <topology evidence="1">Multi-pass membrane protein</topology>
    </subcellularLocation>
</comment>
<accession>A0A1H9LAH2</accession>
<reference evidence="5 6" key="1">
    <citation type="submission" date="2016-10" db="EMBL/GenBank/DDBJ databases">
        <authorList>
            <person name="de Groot N.N."/>
        </authorList>
    </citation>
    <scope>NUCLEOTIDE SEQUENCE [LARGE SCALE GENOMIC DNA]</scope>
    <source>
        <strain evidence="5 6">DSM 15827</strain>
    </source>
</reference>
<feature type="transmembrane region" description="Helical" evidence="3">
    <location>
        <begin position="62"/>
        <end position="85"/>
    </location>
</feature>
<dbReference type="STRING" id="137733.SAMN05421767_11824"/>
<dbReference type="SUPFAM" id="SSF103481">
    <property type="entry name" value="Multidrug resistance efflux transporter EmrE"/>
    <property type="match status" value="2"/>
</dbReference>
<dbReference type="PANTHER" id="PTHR22911">
    <property type="entry name" value="ACYL-MALONYL CONDENSING ENZYME-RELATED"/>
    <property type="match status" value="1"/>
</dbReference>
<keyword evidence="6" id="KW-1185">Reference proteome</keyword>
<feature type="transmembrane region" description="Helical" evidence="3">
    <location>
        <begin position="310"/>
        <end position="331"/>
    </location>
</feature>
<dbReference type="AlphaFoldDB" id="A0A1H9LAH2"/>
<dbReference type="InterPro" id="IPR037185">
    <property type="entry name" value="EmrE-like"/>
</dbReference>
<dbReference type="PANTHER" id="PTHR22911:SF137">
    <property type="entry name" value="SOLUTE CARRIER FAMILY 35 MEMBER G2-RELATED"/>
    <property type="match status" value="1"/>
</dbReference>
<feature type="transmembrane region" description="Helical" evidence="3">
    <location>
        <begin position="187"/>
        <end position="207"/>
    </location>
</feature>
<protein>
    <submittedName>
        <fullName evidence="5">Uncharacterized membrane protein</fullName>
    </submittedName>
</protein>
<organism evidence="5 6">
    <name type="scientific">Granulicatella balaenopterae</name>
    <dbReference type="NCBI Taxonomy" id="137733"/>
    <lineage>
        <taxon>Bacteria</taxon>
        <taxon>Bacillati</taxon>
        <taxon>Bacillota</taxon>
        <taxon>Bacilli</taxon>
        <taxon>Lactobacillales</taxon>
        <taxon>Carnobacteriaceae</taxon>
        <taxon>Granulicatella</taxon>
    </lineage>
</organism>
<dbReference type="Proteomes" id="UP000198556">
    <property type="component" value="Unassembled WGS sequence"/>
</dbReference>
<gene>
    <name evidence="5" type="ORF">SAMN05421767_11824</name>
</gene>
<evidence type="ECO:0000256" key="1">
    <source>
        <dbReference type="ARBA" id="ARBA00004127"/>
    </source>
</evidence>
<feature type="transmembrane region" description="Helical" evidence="3">
    <location>
        <begin position="256"/>
        <end position="274"/>
    </location>
</feature>
<proteinExistence type="inferred from homology"/>
<dbReference type="GO" id="GO:0016020">
    <property type="term" value="C:membrane"/>
    <property type="evidence" value="ECO:0007669"/>
    <property type="project" value="InterPro"/>
</dbReference>
<keyword evidence="3" id="KW-1133">Transmembrane helix</keyword>
<dbReference type="RefSeq" id="WP_089746668.1">
    <property type="nucleotide sequence ID" value="NZ_FOGF01000018.1"/>
</dbReference>
<feature type="transmembrane region" description="Helical" evidence="3">
    <location>
        <begin position="161"/>
        <end position="181"/>
    </location>
</feature>
<dbReference type="InterPro" id="IPR000620">
    <property type="entry name" value="EamA_dom"/>
</dbReference>
<feature type="transmembrane region" description="Helical" evidence="3">
    <location>
        <begin position="286"/>
        <end position="304"/>
    </location>
</feature>
<feature type="transmembrane region" description="Helical" evidence="3">
    <location>
        <begin position="132"/>
        <end position="154"/>
    </location>
</feature>
<evidence type="ECO:0000256" key="3">
    <source>
        <dbReference type="SAM" id="Phobius"/>
    </source>
</evidence>
<evidence type="ECO:0000313" key="6">
    <source>
        <dbReference type="Proteomes" id="UP000198556"/>
    </source>
</evidence>
<evidence type="ECO:0000256" key="2">
    <source>
        <dbReference type="ARBA" id="ARBA00007362"/>
    </source>
</evidence>
<feature type="transmembrane region" description="Helical" evidence="3">
    <location>
        <begin position="106"/>
        <end position="126"/>
    </location>
</feature>
<keyword evidence="3" id="KW-0812">Transmembrane</keyword>
<evidence type="ECO:0000313" key="5">
    <source>
        <dbReference type="EMBL" id="SER08501.1"/>
    </source>
</evidence>
<name>A0A1H9LAH2_9LACT</name>
<keyword evidence="3" id="KW-0472">Membrane</keyword>
<comment type="similarity">
    <text evidence="2">Belongs to the EamA transporter family.</text>
</comment>
<dbReference type="EMBL" id="FOGF01000018">
    <property type="protein sequence ID" value="SER08501.1"/>
    <property type="molecule type" value="Genomic_DNA"/>
</dbReference>
<feature type="transmembrane region" description="Helical" evidence="3">
    <location>
        <begin position="227"/>
        <end position="250"/>
    </location>
</feature>
<evidence type="ECO:0000259" key="4">
    <source>
        <dbReference type="Pfam" id="PF00892"/>
    </source>
</evidence>
<feature type="transmembrane region" description="Helical" evidence="3">
    <location>
        <begin position="33"/>
        <end position="56"/>
    </location>
</feature>
<dbReference type="Pfam" id="PF00892">
    <property type="entry name" value="EamA"/>
    <property type="match status" value="1"/>
</dbReference>